<dbReference type="PROSITE" id="PS00211">
    <property type="entry name" value="ABC_TRANSPORTER_1"/>
    <property type="match status" value="1"/>
</dbReference>
<evidence type="ECO:0000256" key="6">
    <source>
        <dbReference type="ARBA" id="ARBA00023136"/>
    </source>
</evidence>
<dbReference type="PANTHER" id="PTHR42788">
    <property type="entry name" value="TAURINE IMPORT ATP-BINDING PROTEIN-RELATED"/>
    <property type="match status" value="1"/>
</dbReference>
<dbReference type="InterPro" id="IPR003439">
    <property type="entry name" value="ABC_transporter-like_ATP-bd"/>
</dbReference>
<comment type="subcellular location">
    <subcellularLocation>
        <location evidence="1">Cell membrane</location>
        <topology evidence="1">Peripheral membrane protein</topology>
    </subcellularLocation>
</comment>
<evidence type="ECO:0000256" key="1">
    <source>
        <dbReference type="ARBA" id="ARBA00004202"/>
    </source>
</evidence>
<feature type="domain" description="ABC transporter" evidence="7">
    <location>
        <begin position="2"/>
        <end position="249"/>
    </location>
</feature>
<dbReference type="InterPro" id="IPR027417">
    <property type="entry name" value="P-loop_NTPase"/>
</dbReference>
<evidence type="ECO:0000256" key="4">
    <source>
        <dbReference type="ARBA" id="ARBA00022741"/>
    </source>
</evidence>
<dbReference type="GO" id="GO:0016887">
    <property type="term" value="F:ATP hydrolysis activity"/>
    <property type="evidence" value="ECO:0007669"/>
    <property type="project" value="InterPro"/>
</dbReference>
<dbReference type="SMART" id="SM00382">
    <property type="entry name" value="AAA"/>
    <property type="match status" value="1"/>
</dbReference>
<evidence type="ECO:0000256" key="5">
    <source>
        <dbReference type="ARBA" id="ARBA00022840"/>
    </source>
</evidence>
<reference evidence="8 9" key="1">
    <citation type="submission" date="2018-10" db="EMBL/GenBank/DDBJ databases">
        <authorList>
            <person name="Grouzdev D.S."/>
            <person name="Krutkina M.S."/>
            <person name="Tourova T.P."/>
            <person name="Nazina T.N."/>
        </authorList>
    </citation>
    <scope>NUCLEOTIDE SEQUENCE [LARGE SCALE GENOMIC DNA]</scope>
    <source>
        <strain evidence="8 9">435</strain>
    </source>
</reference>
<dbReference type="Gene3D" id="3.40.50.300">
    <property type="entry name" value="P-loop containing nucleotide triphosphate hydrolases"/>
    <property type="match status" value="1"/>
</dbReference>
<dbReference type="AlphaFoldDB" id="A0A494WVJ2"/>
<keyword evidence="9" id="KW-1185">Reference proteome</keyword>
<keyword evidence="4" id="KW-0547">Nucleotide-binding</keyword>
<dbReference type="GO" id="GO:0005886">
    <property type="term" value="C:plasma membrane"/>
    <property type="evidence" value="ECO:0007669"/>
    <property type="project" value="UniProtKB-SubCell"/>
</dbReference>
<dbReference type="Pfam" id="PF00005">
    <property type="entry name" value="ABC_tran"/>
    <property type="match status" value="1"/>
</dbReference>
<dbReference type="PROSITE" id="PS50893">
    <property type="entry name" value="ABC_TRANSPORTER_2"/>
    <property type="match status" value="1"/>
</dbReference>
<protein>
    <submittedName>
        <fullName evidence="8">ATP-binding cassette domain-containing protein</fullName>
    </submittedName>
</protein>
<accession>A0A494WVJ2</accession>
<dbReference type="PANTHER" id="PTHR42788:SF7">
    <property type="entry name" value="NITRATE ABC TRANSPORTER ATP-BINDING PROTEIN"/>
    <property type="match status" value="1"/>
</dbReference>
<comment type="caution">
    <text evidence="8">The sequence shown here is derived from an EMBL/GenBank/DDBJ whole genome shotgun (WGS) entry which is preliminary data.</text>
</comment>
<keyword evidence="2" id="KW-0813">Transport</keyword>
<name>A0A494WVJ2_9FIRM</name>
<evidence type="ECO:0000259" key="7">
    <source>
        <dbReference type="PROSITE" id="PS50893"/>
    </source>
</evidence>
<keyword evidence="3" id="KW-1003">Cell membrane</keyword>
<dbReference type="InterPro" id="IPR003593">
    <property type="entry name" value="AAA+_ATPase"/>
</dbReference>
<dbReference type="SUPFAM" id="SSF52540">
    <property type="entry name" value="P-loop containing nucleoside triphosphate hydrolases"/>
    <property type="match status" value="1"/>
</dbReference>
<keyword evidence="6" id="KW-0472">Membrane</keyword>
<dbReference type="OrthoDB" id="9776369at2"/>
<gene>
    <name evidence="8" type="ORF">D7024_11365</name>
</gene>
<dbReference type="RefSeq" id="WP_121451909.1">
    <property type="nucleotide sequence ID" value="NZ_RBWE01000001.1"/>
</dbReference>
<dbReference type="InterPro" id="IPR050166">
    <property type="entry name" value="ABC_transporter_ATP-bind"/>
</dbReference>
<evidence type="ECO:0000256" key="2">
    <source>
        <dbReference type="ARBA" id="ARBA00022448"/>
    </source>
</evidence>
<proteinExistence type="predicted"/>
<evidence type="ECO:0000256" key="3">
    <source>
        <dbReference type="ARBA" id="ARBA00022475"/>
    </source>
</evidence>
<sequence>MIRLEGVSKYFFAGTPNQVKALDNINLHIRPGDFVTVIGSNGAGKSTLLNVIAGVIEVDEGRIELDGKDVTDQPEYRRAGFIGYIDQNPLASTAADMTVEENLAMAFMRGKRRGLSRAVTGSRVMAFKNALSQIGMGLENRLKVPVGTLSGGQRQALALAMATVVQPKLLLLDEHTAALDPKAARLIMDITDRLIRTNKLTTLMVTHNMEQALRYGNRLIMMHRGKIILDVGPHEKQRLSVPDLVKRFTQSSGDVFDDDRVLLAQVE</sequence>
<dbReference type="InterPro" id="IPR017871">
    <property type="entry name" value="ABC_transporter-like_CS"/>
</dbReference>
<organism evidence="8 9">
    <name type="scientific">Desulfofundulus salinus</name>
    <dbReference type="NCBI Taxonomy" id="2419843"/>
    <lineage>
        <taxon>Bacteria</taxon>
        <taxon>Bacillati</taxon>
        <taxon>Bacillota</taxon>
        <taxon>Clostridia</taxon>
        <taxon>Eubacteriales</taxon>
        <taxon>Peptococcaceae</taxon>
        <taxon>Desulfofundulus</taxon>
    </lineage>
</organism>
<evidence type="ECO:0000313" key="8">
    <source>
        <dbReference type="EMBL" id="RKO67499.1"/>
    </source>
</evidence>
<evidence type="ECO:0000313" key="9">
    <source>
        <dbReference type="Proteomes" id="UP000271256"/>
    </source>
</evidence>
<dbReference type="EMBL" id="RBWE01000001">
    <property type="protein sequence ID" value="RKO67499.1"/>
    <property type="molecule type" value="Genomic_DNA"/>
</dbReference>
<dbReference type="Proteomes" id="UP000271256">
    <property type="component" value="Unassembled WGS sequence"/>
</dbReference>
<dbReference type="GO" id="GO:0005524">
    <property type="term" value="F:ATP binding"/>
    <property type="evidence" value="ECO:0007669"/>
    <property type="project" value="UniProtKB-KW"/>
</dbReference>
<keyword evidence="5 8" id="KW-0067">ATP-binding</keyword>